<organism evidence="2 3">
    <name type="scientific">Trichogramma kaykai</name>
    <dbReference type="NCBI Taxonomy" id="54128"/>
    <lineage>
        <taxon>Eukaryota</taxon>
        <taxon>Metazoa</taxon>
        <taxon>Ecdysozoa</taxon>
        <taxon>Arthropoda</taxon>
        <taxon>Hexapoda</taxon>
        <taxon>Insecta</taxon>
        <taxon>Pterygota</taxon>
        <taxon>Neoptera</taxon>
        <taxon>Endopterygota</taxon>
        <taxon>Hymenoptera</taxon>
        <taxon>Apocrita</taxon>
        <taxon>Proctotrupomorpha</taxon>
        <taxon>Chalcidoidea</taxon>
        <taxon>Trichogrammatidae</taxon>
        <taxon>Trichogramma</taxon>
    </lineage>
</organism>
<feature type="transmembrane region" description="Helical" evidence="1">
    <location>
        <begin position="42"/>
        <end position="62"/>
    </location>
</feature>
<dbReference type="AlphaFoldDB" id="A0ABD2WVK3"/>
<comment type="caution">
    <text evidence="2">The sequence shown here is derived from an EMBL/GenBank/DDBJ whole genome shotgun (WGS) entry which is preliminary data.</text>
</comment>
<accession>A0ABD2WVK3</accession>
<keyword evidence="3" id="KW-1185">Reference proteome</keyword>
<gene>
    <name evidence="2" type="ORF">TKK_009473</name>
</gene>
<evidence type="ECO:0000256" key="1">
    <source>
        <dbReference type="SAM" id="Phobius"/>
    </source>
</evidence>
<dbReference type="EMBL" id="JBJJXI010000070">
    <property type="protein sequence ID" value="KAL3396588.1"/>
    <property type="molecule type" value="Genomic_DNA"/>
</dbReference>
<keyword evidence="1" id="KW-0472">Membrane</keyword>
<evidence type="ECO:0000313" key="2">
    <source>
        <dbReference type="EMBL" id="KAL3396588.1"/>
    </source>
</evidence>
<name>A0ABD2WVK3_9HYME</name>
<sequence>MDNVSSSTRNICCDSTSNVRFRTTETKNSFQIIFGWDKFNSAFLAVLLMAFVLWSAVFFNCYSPAMSNSTAGGHEGHGGHGGMEHGGMEHGGMEHGGMEHGGMNHGSMDHGSKDHGSMEHDMNHGTEQGMVHEMGHGLENTEIHTMDHKSMDHKINHRMAYSSAF</sequence>
<proteinExistence type="predicted"/>
<evidence type="ECO:0000313" key="3">
    <source>
        <dbReference type="Proteomes" id="UP001627154"/>
    </source>
</evidence>
<keyword evidence="1" id="KW-1133">Transmembrane helix</keyword>
<dbReference type="Proteomes" id="UP001627154">
    <property type="component" value="Unassembled WGS sequence"/>
</dbReference>
<protein>
    <submittedName>
        <fullName evidence="2">Uncharacterized protein</fullName>
    </submittedName>
</protein>
<reference evidence="2 3" key="1">
    <citation type="journal article" date="2024" name="bioRxiv">
        <title>A reference genome for Trichogramma kaykai: A tiny desert-dwelling parasitoid wasp with competing sex-ratio distorters.</title>
        <authorList>
            <person name="Culotta J."/>
            <person name="Lindsey A.R."/>
        </authorList>
    </citation>
    <scope>NUCLEOTIDE SEQUENCE [LARGE SCALE GENOMIC DNA]</scope>
    <source>
        <strain evidence="2 3">KSX58</strain>
    </source>
</reference>
<keyword evidence="1" id="KW-0812">Transmembrane</keyword>